<dbReference type="AlphaFoldDB" id="A0A090L2W9"/>
<evidence type="ECO:0000313" key="14">
    <source>
        <dbReference type="WormBase" id="SRAE_1000008500"/>
    </source>
</evidence>
<dbReference type="Proteomes" id="UP000035682">
    <property type="component" value="Unplaced"/>
</dbReference>
<name>A0A090L2W9_STRRB</name>
<dbReference type="SUPFAM" id="SSF53167">
    <property type="entry name" value="Purine and uridine phosphorylases"/>
    <property type="match status" value="1"/>
</dbReference>
<dbReference type="PIRSF" id="PIRSF000477">
    <property type="entry name" value="PurNPase"/>
    <property type="match status" value="1"/>
</dbReference>
<comment type="function">
    <text evidence="9">The purine nucleoside phosphorylases catalyze the phosphorolytic breakdown of the N-glycosidic bond in the beta-(deoxy)ribonucleoside molecules, with the formation of the corresponding free purine bases and pentose-1-phosphate.</text>
</comment>
<dbReference type="EMBL" id="LN609528">
    <property type="protein sequence ID" value="CEF61809.1"/>
    <property type="molecule type" value="Genomic_DNA"/>
</dbReference>
<evidence type="ECO:0000256" key="9">
    <source>
        <dbReference type="PIRNR" id="PIRNR000477"/>
    </source>
</evidence>
<dbReference type="STRING" id="34506.A0A090L2W9"/>
<evidence type="ECO:0000256" key="7">
    <source>
        <dbReference type="ARBA" id="ARBA00023950"/>
    </source>
</evidence>
<evidence type="ECO:0000256" key="6">
    <source>
        <dbReference type="ARBA" id="ARBA00023929"/>
    </source>
</evidence>
<sequence length="307" mass="34060">MSFEKIANEELKLNLKNSILDIDFNPKNFDHLCDLSEYIVKSAKLTKIPVIGIIFGSDLGDIAEIISEKIVIPHSKIPGFKKINFSGYQGNLIFGYIGNKYVAYLQGRFNLYEHDMDMILCTTHIRILSLIGCKGLIIFNTAGGIPNNVHNGDLMLIKDHIFMPGMSGRSPLIGLNDERFGPNFISIQNAYNKKFREVAKNVANKINLHLPEGVYAMCGGPHYETPTELLLFKSIGVDAIGMSIANEVTVARQCGLRCLAFSLITNTCNLDADTVGKTSYDEISEISKKATKTICKLIYEIVNDLSL</sequence>
<accession>A0A090L2W9</accession>
<proteinExistence type="inferred from homology"/>
<evidence type="ECO:0000256" key="1">
    <source>
        <dbReference type="ARBA" id="ARBA00005058"/>
    </source>
</evidence>
<evidence type="ECO:0000313" key="12">
    <source>
        <dbReference type="Proteomes" id="UP000035682"/>
    </source>
</evidence>
<dbReference type="WBParaSite" id="SRAE_1000008500.1">
    <property type="protein sequence ID" value="SRAE_1000008500.1"/>
    <property type="gene ID" value="WBGene00256679"/>
</dbReference>
<dbReference type="InterPro" id="IPR011268">
    <property type="entry name" value="Purine_phosphorylase"/>
</dbReference>
<dbReference type="CTD" id="36374174"/>
<protein>
    <recommendedName>
        <fullName evidence="9">Purine nucleoside phosphorylase</fullName>
        <ecNumber evidence="9">2.4.2.1</ecNumber>
    </recommendedName>
    <alternativeName>
        <fullName evidence="9">Inosine-guanosine phosphorylase</fullName>
    </alternativeName>
</protein>
<evidence type="ECO:0000259" key="10">
    <source>
        <dbReference type="Pfam" id="PF01048"/>
    </source>
</evidence>
<organism evidence="11">
    <name type="scientific">Strongyloides ratti</name>
    <name type="common">Parasitic roundworm</name>
    <dbReference type="NCBI Taxonomy" id="34506"/>
    <lineage>
        <taxon>Eukaryota</taxon>
        <taxon>Metazoa</taxon>
        <taxon>Ecdysozoa</taxon>
        <taxon>Nematoda</taxon>
        <taxon>Chromadorea</taxon>
        <taxon>Rhabditida</taxon>
        <taxon>Tylenchina</taxon>
        <taxon>Panagrolaimomorpha</taxon>
        <taxon>Strongyloidoidea</taxon>
        <taxon>Strongyloididae</taxon>
        <taxon>Strongyloides</taxon>
    </lineage>
</organism>
<reference evidence="13" key="2">
    <citation type="submission" date="2020-12" db="UniProtKB">
        <authorList>
            <consortium name="WormBaseParasite"/>
        </authorList>
    </citation>
    <scope>IDENTIFICATION</scope>
</reference>
<evidence type="ECO:0000313" key="11">
    <source>
        <dbReference type="EMBL" id="CEF61809.1"/>
    </source>
</evidence>
<comment type="catalytic activity">
    <reaction evidence="6">
        <text>2'-deoxyguanosine + phosphate = 2-deoxy-alpha-D-ribose 1-phosphate + guanine</text>
        <dbReference type="Rhea" id="RHEA:27738"/>
        <dbReference type="ChEBI" id="CHEBI:16235"/>
        <dbReference type="ChEBI" id="CHEBI:17172"/>
        <dbReference type="ChEBI" id="CHEBI:43474"/>
        <dbReference type="ChEBI" id="CHEBI:57259"/>
        <dbReference type="EC" id="2.4.2.1"/>
    </reaction>
</comment>
<dbReference type="UniPathway" id="UPA00606"/>
<reference evidence="11 12" key="1">
    <citation type="submission" date="2014-09" db="EMBL/GenBank/DDBJ databases">
        <authorList>
            <person name="Martin A.A."/>
        </authorList>
    </citation>
    <scope>NUCLEOTIDE SEQUENCE</scope>
    <source>
        <strain evidence="12">ED321</strain>
        <strain evidence="11">ED321 Heterogonic</strain>
    </source>
</reference>
<dbReference type="PANTHER" id="PTHR11904">
    <property type="entry name" value="METHYLTHIOADENOSINE/PURINE NUCLEOSIDE PHOSPHORYLASE"/>
    <property type="match status" value="1"/>
</dbReference>
<dbReference type="EC" id="2.4.2.1" evidence="9"/>
<dbReference type="GO" id="GO:0005737">
    <property type="term" value="C:cytoplasm"/>
    <property type="evidence" value="ECO:0007669"/>
    <property type="project" value="TreeGrafter"/>
</dbReference>
<feature type="domain" description="Nucleoside phosphorylase" evidence="10">
    <location>
        <begin position="51"/>
        <end position="302"/>
    </location>
</feature>
<evidence type="ECO:0000256" key="5">
    <source>
        <dbReference type="ARBA" id="ARBA00023918"/>
    </source>
</evidence>
<keyword evidence="12" id="KW-1185">Reference proteome</keyword>
<evidence type="ECO:0000256" key="2">
    <source>
        <dbReference type="ARBA" id="ARBA00006751"/>
    </source>
</evidence>
<comment type="pathway">
    <text evidence="1 9">Purine metabolism; purine nucleoside salvage.</text>
</comment>
<dbReference type="WormBase" id="SRAE_1000008500">
    <property type="protein sequence ID" value="SRP03557"/>
    <property type="gene ID" value="WBGene00256679"/>
</dbReference>
<dbReference type="NCBIfam" id="TIGR01697">
    <property type="entry name" value="PNPH-PUNA-XAPA"/>
    <property type="match status" value="1"/>
</dbReference>
<evidence type="ECO:0000256" key="8">
    <source>
        <dbReference type="ARBA" id="ARBA00023970"/>
    </source>
</evidence>
<dbReference type="InterPro" id="IPR035994">
    <property type="entry name" value="Nucleoside_phosphorylase_sf"/>
</dbReference>
<comment type="catalytic activity">
    <reaction evidence="8">
        <text>guanosine + phosphate = alpha-D-ribose 1-phosphate + guanine</text>
        <dbReference type="Rhea" id="RHEA:13233"/>
        <dbReference type="ChEBI" id="CHEBI:16235"/>
        <dbReference type="ChEBI" id="CHEBI:16750"/>
        <dbReference type="ChEBI" id="CHEBI:43474"/>
        <dbReference type="ChEBI" id="CHEBI:57720"/>
        <dbReference type="EC" id="2.4.2.1"/>
    </reaction>
</comment>
<dbReference type="GO" id="GO:0009116">
    <property type="term" value="P:nucleoside metabolic process"/>
    <property type="evidence" value="ECO:0007669"/>
    <property type="project" value="InterPro"/>
</dbReference>
<comment type="catalytic activity">
    <reaction evidence="5">
        <text>inosine + phosphate = alpha-D-ribose 1-phosphate + hypoxanthine</text>
        <dbReference type="Rhea" id="RHEA:27646"/>
        <dbReference type="ChEBI" id="CHEBI:17368"/>
        <dbReference type="ChEBI" id="CHEBI:17596"/>
        <dbReference type="ChEBI" id="CHEBI:43474"/>
        <dbReference type="ChEBI" id="CHEBI:57720"/>
        <dbReference type="EC" id="2.4.2.1"/>
    </reaction>
</comment>
<gene>
    <name evidence="11 13 14" type="ORF">SRAE_1000008500</name>
</gene>
<dbReference type="GO" id="GO:0004731">
    <property type="term" value="F:purine-nucleoside phosphorylase activity"/>
    <property type="evidence" value="ECO:0007669"/>
    <property type="project" value="UniProtKB-EC"/>
</dbReference>
<dbReference type="NCBIfam" id="NF006054">
    <property type="entry name" value="PRK08202.1"/>
    <property type="match status" value="1"/>
</dbReference>
<dbReference type="OrthoDB" id="10261782at2759"/>
<dbReference type="RefSeq" id="XP_024501011.1">
    <property type="nucleotide sequence ID" value="XM_024646877.1"/>
</dbReference>
<dbReference type="Gene3D" id="3.40.50.1580">
    <property type="entry name" value="Nucleoside phosphorylase domain"/>
    <property type="match status" value="1"/>
</dbReference>
<keyword evidence="4 9" id="KW-0808">Transferase</keyword>
<evidence type="ECO:0000256" key="4">
    <source>
        <dbReference type="ARBA" id="ARBA00022679"/>
    </source>
</evidence>
<dbReference type="PANTHER" id="PTHR11904:SF9">
    <property type="entry name" value="PURINE NUCLEOSIDE PHOSPHORYLASE-RELATED"/>
    <property type="match status" value="1"/>
</dbReference>
<keyword evidence="3 9" id="KW-0328">Glycosyltransferase</keyword>
<dbReference type="OMA" id="KYGLICG"/>
<dbReference type="CDD" id="cd09009">
    <property type="entry name" value="PNP-EcPNPII_like"/>
    <property type="match status" value="1"/>
</dbReference>
<comment type="catalytic activity">
    <reaction evidence="7">
        <text>2'-deoxyinosine + phosphate = 2-deoxy-alpha-D-ribose 1-phosphate + hypoxanthine</text>
        <dbReference type="Rhea" id="RHEA:27750"/>
        <dbReference type="ChEBI" id="CHEBI:17368"/>
        <dbReference type="ChEBI" id="CHEBI:28997"/>
        <dbReference type="ChEBI" id="CHEBI:43474"/>
        <dbReference type="ChEBI" id="CHEBI:57259"/>
        <dbReference type="EC" id="2.4.2.1"/>
    </reaction>
</comment>
<comment type="similarity">
    <text evidence="2 9">Belongs to the PNP/MTAP phosphorylase family.</text>
</comment>
<dbReference type="Pfam" id="PF01048">
    <property type="entry name" value="PNP_UDP_1"/>
    <property type="match status" value="1"/>
</dbReference>
<evidence type="ECO:0000256" key="3">
    <source>
        <dbReference type="ARBA" id="ARBA00022676"/>
    </source>
</evidence>
<evidence type="ECO:0000313" key="13">
    <source>
        <dbReference type="WBParaSite" id="SRAE_1000008500.1"/>
    </source>
</evidence>
<dbReference type="InterPro" id="IPR000845">
    <property type="entry name" value="Nucleoside_phosphorylase_d"/>
</dbReference>
<dbReference type="GeneID" id="36374174"/>